<feature type="domain" description="Guanylate cyclase" evidence="1">
    <location>
        <begin position="23"/>
        <end position="131"/>
    </location>
</feature>
<dbReference type="eggNOG" id="COG2114">
    <property type="taxonomic scope" value="Bacteria"/>
</dbReference>
<dbReference type="SUPFAM" id="SSF52540">
    <property type="entry name" value="P-loop containing nucleoside triphosphate hydrolases"/>
    <property type="match status" value="1"/>
</dbReference>
<dbReference type="eggNOG" id="COG3903">
    <property type="taxonomic scope" value="Bacteria"/>
</dbReference>
<dbReference type="HOGENOM" id="CLU_004665_5_4_11"/>
<dbReference type="InterPro" id="IPR027417">
    <property type="entry name" value="P-loop_NTPase"/>
</dbReference>
<dbReference type="GO" id="GO:0004016">
    <property type="term" value="F:adenylate cyclase activity"/>
    <property type="evidence" value="ECO:0007669"/>
    <property type="project" value="UniProtKB-ARBA"/>
</dbReference>
<dbReference type="Gene3D" id="3.40.50.300">
    <property type="entry name" value="P-loop containing nucleotide triphosphate hydrolases"/>
    <property type="match status" value="1"/>
</dbReference>
<dbReference type="AlphaFoldDB" id="I4BIL7"/>
<evidence type="ECO:0000259" key="1">
    <source>
        <dbReference type="PROSITE" id="PS50125"/>
    </source>
</evidence>
<dbReference type="Pfam" id="PF25872">
    <property type="entry name" value="HTH_77"/>
    <property type="match status" value="1"/>
</dbReference>
<dbReference type="SUPFAM" id="SSF55073">
    <property type="entry name" value="Nucleotide cyclase"/>
    <property type="match status" value="1"/>
</dbReference>
<dbReference type="GO" id="GO:0009190">
    <property type="term" value="P:cyclic nucleotide biosynthetic process"/>
    <property type="evidence" value="ECO:0007669"/>
    <property type="project" value="InterPro"/>
</dbReference>
<dbReference type="InterPro" id="IPR001054">
    <property type="entry name" value="A/G_cyclase"/>
</dbReference>
<dbReference type="RefSeq" id="WP_014815604.1">
    <property type="nucleotide sequence ID" value="NC_018027.1"/>
</dbReference>
<dbReference type="GO" id="GO:0035556">
    <property type="term" value="P:intracellular signal transduction"/>
    <property type="evidence" value="ECO:0007669"/>
    <property type="project" value="InterPro"/>
</dbReference>
<reference evidence="2 3" key="1">
    <citation type="submission" date="2012-06" db="EMBL/GenBank/DDBJ databases">
        <title>Complete sequence of chromosome of Mycobacterium chubuense NBB4.</title>
        <authorList>
            <consortium name="US DOE Joint Genome Institute"/>
            <person name="Lucas S."/>
            <person name="Han J."/>
            <person name="Lapidus A."/>
            <person name="Cheng J.-F."/>
            <person name="Goodwin L."/>
            <person name="Pitluck S."/>
            <person name="Peters L."/>
            <person name="Mikhailova N."/>
            <person name="Teshima H."/>
            <person name="Detter J.C."/>
            <person name="Han C."/>
            <person name="Tapia R."/>
            <person name="Land M."/>
            <person name="Hauser L."/>
            <person name="Kyrpides N."/>
            <person name="Ivanova N."/>
            <person name="Pagani I."/>
            <person name="Mattes T."/>
            <person name="Holmes A."/>
            <person name="Rutledge P."/>
            <person name="Paulsen I."/>
            <person name="Coleman N."/>
            <person name="Woyke T."/>
        </authorList>
    </citation>
    <scope>NUCLEOTIDE SEQUENCE [LARGE SCALE GENOMIC DNA]</scope>
    <source>
        <strain evidence="2 3">NBB4</strain>
    </source>
</reference>
<evidence type="ECO:0000313" key="3">
    <source>
        <dbReference type="Proteomes" id="UP000006057"/>
    </source>
</evidence>
<organism evidence="2 3">
    <name type="scientific">Mycolicibacterium chubuense (strain NBB4)</name>
    <name type="common">Mycobacterium chubuense</name>
    <dbReference type="NCBI Taxonomy" id="710421"/>
    <lineage>
        <taxon>Bacteria</taxon>
        <taxon>Bacillati</taxon>
        <taxon>Actinomycetota</taxon>
        <taxon>Actinomycetes</taxon>
        <taxon>Mycobacteriales</taxon>
        <taxon>Mycobacteriaceae</taxon>
        <taxon>Mycolicibacterium</taxon>
    </lineage>
</organism>
<proteinExistence type="predicted"/>
<dbReference type="STRING" id="710421.Mycch_2349"/>
<dbReference type="PROSITE" id="PS50125">
    <property type="entry name" value="GUANYLATE_CYCLASE_2"/>
    <property type="match status" value="1"/>
</dbReference>
<dbReference type="KEGG" id="mcb:Mycch_2349"/>
<accession>I4BIL7</accession>
<dbReference type="InterPro" id="IPR058852">
    <property type="entry name" value="HTH_77"/>
</dbReference>
<gene>
    <name evidence="2" type="ordered locus">Mycch_2349</name>
</gene>
<name>I4BIL7_MYCCN</name>
<dbReference type="EMBL" id="CP003053">
    <property type="protein sequence ID" value="AFM17124.1"/>
    <property type="molecule type" value="Genomic_DNA"/>
</dbReference>
<dbReference type="InterPro" id="IPR029787">
    <property type="entry name" value="Nucleotide_cyclase"/>
</dbReference>
<protein>
    <submittedName>
        <fullName evidence="2">Putative ATPase</fullName>
    </submittedName>
</protein>
<dbReference type="OrthoDB" id="136365at2"/>
<dbReference type="Gene3D" id="3.30.70.1230">
    <property type="entry name" value="Nucleotide cyclase"/>
    <property type="match status" value="2"/>
</dbReference>
<dbReference type="CDD" id="cd07302">
    <property type="entry name" value="CHD"/>
    <property type="match status" value="1"/>
</dbReference>
<keyword evidence="3" id="KW-1185">Reference proteome</keyword>
<evidence type="ECO:0000313" key="2">
    <source>
        <dbReference type="EMBL" id="AFM17124.1"/>
    </source>
</evidence>
<dbReference type="PANTHER" id="PTHR47691:SF3">
    <property type="entry name" value="HTH-TYPE TRANSCRIPTIONAL REGULATOR RV0890C-RELATED"/>
    <property type="match status" value="1"/>
</dbReference>
<dbReference type="PANTHER" id="PTHR47691">
    <property type="entry name" value="REGULATOR-RELATED"/>
    <property type="match status" value="1"/>
</dbReference>
<dbReference type="PATRIC" id="fig|710421.3.peg.2346"/>
<dbReference type="Proteomes" id="UP000006057">
    <property type="component" value="Chromosome"/>
</dbReference>
<dbReference type="PRINTS" id="PR00364">
    <property type="entry name" value="DISEASERSIST"/>
</dbReference>
<sequence length="554" mass="59545">MSAFDREEQVDASRGSLPAGTVTLLLADIESSTRLWDAQPARMAEALARLDHLLDGLVAAFNGVRPVEQGEGDSFVLAFRRAGDAVSCAVALQRAALSPIRLRIGVHTGDVDLRDERNYMGPTINRAARVRELAHGGQTVLSSATRHLVLESLPAQAWLKDLGCYRLRDLPRPERVVQLCHPDLHNDFPPLRGGRAEAFHRRPAQLTEFVGRAGDVASVGRALTGNRLVTLCGTGGVGKTRLAVEVADRAGERFPDGTWYVDLAPVADPKRVPLLAAQALALPDGPDRTAVSRLLQHLGDRHLLLLLDNCEHVLSATTALVSAVLSSCPRVTVLATSREPLHISGGRVVRVPPMAAGGDATALFTARARDARPEFAPGPGELARIAEICGRLDGLPLAIELAASRVRTLSLAEIAETLHDPPAVLSCECRSTPARHRSLRACLDWSYELLTESEKALLGRLATFPGGFDREAARGLVPGHRLSGRQIGGLVDALVDKSLLTCDSSGSRALYRLNHTTRQYLLEASAHSRGRARRRLLPRAAVAATIPAGAIRNR</sequence>
<dbReference type="Pfam" id="PF00211">
    <property type="entry name" value="Guanylate_cyc"/>
    <property type="match status" value="1"/>
</dbReference>